<evidence type="ECO:0000313" key="8">
    <source>
        <dbReference type="Proteomes" id="UP000509750"/>
    </source>
</evidence>
<dbReference type="GO" id="GO:0022857">
    <property type="term" value="F:transmembrane transporter activity"/>
    <property type="evidence" value="ECO:0007669"/>
    <property type="project" value="InterPro"/>
</dbReference>
<evidence type="ECO:0000256" key="2">
    <source>
        <dbReference type="ARBA" id="ARBA00022692"/>
    </source>
</evidence>
<keyword evidence="2 5" id="KW-0812">Transmembrane</keyword>
<keyword evidence="3 5" id="KW-1133">Transmembrane helix</keyword>
<dbReference type="PANTHER" id="PTHR23531">
    <property type="entry name" value="QUINOLENE RESISTANCE PROTEIN NORA"/>
    <property type="match status" value="1"/>
</dbReference>
<evidence type="ECO:0000256" key="1">
    <source>
        <dbReference type="ARBA" id="ARBA00004141"/>
    </source>
</evidence>
<dbReference type="InterPro" id="IPR036259">
    <property type="entry name" value="MFS_trans_sf"/>
</dbReference>
<evidence type="ECO:0000259" key="6">
    <source>
        <dbReference type="PROSITE" id="PS50850"/>
    </source>
</evidence>
<feature type="domain" description="Major facilitator superfamily (MFS) profile" evidence="6">
    <location>
        <begin position="1"/>
        <end position="92"/>
    </location>
</feature>
<dbReference type="PANTHER" id="PTHR23531:SF1">
    <property type="entry name" value="QUINOLENE RESISTANCE PROTEIN NORA"/>
    <property type="match status" value="1"/>
</dbReference>
<dbReference type="AlphaFoldDB" id="A0A7D5KNZ1"/>
<dbReference type="KEGG" id="halg:HUG10_15960"/>
<dbReference type="InterPro" id="IPR020846">
    <property type="entry name" value="MFS_dom"/>
</dbReference>
<evidence type="ECO:0000256" key="3">
    <source>
        <dbReference type="ARBA" id="ARBA00022989"/>
    </source>
</evidence>
<keyword evidence="8" id="KW-1185">Reference proteome</keyword>
<feature type="transmembrane region" description="Helical" evidence="5">
    <location>
        <begin position="27"/>
        <end position="50"/>
    </location>
</feature>
<organism evidence="7 8">
    <name type="scientific">Halorarum halophilum</name>
    <dbReference type="NCBI Taxonomy" id="2743090"/>
    <lineage>
        <taxon>Archaea</taxon>
        <taxon>Methanobacteriati</taxon>
        <taxon>Methanobacteriota</taxon>
        <taxon>Stenosarchaea group</taxon>
        <taxon>Halobacteria</taxon>
        <taxon>Halobacteriales</taxon>
        <taxon>Haloferacaceae</taxon>
        <taxon>Halorarum</taxon>
    </lineage>
</organism>
<dbReference type="Gene3D" id="1.20.1250.20">
    <property type="entry name" value="MFS general substrate transporter like domains"/>
    <property type="match status" value="1"/>
</dbReference>
<dbReference type="Proteomes" id="UP000509750">
    <property type="component" value="Chromosome"/>
</dbReference>
<dbReference type="GeneID" id="96090706"/>
<comment type="subcellular location">
    <subcellularLocation>
        <location evidence="1">Membrane</location>
        <topology evidence="1">Multi-pass membrane protein</topology>
    </subcellularLocation>
</comment>
<reference evidence="7 8" key="1">
    <citation type="submission" date="2020-07" db="EMBL/GenBank/DDBJ databases">
        <title>Gai3-2, isolated from salt lake.</title>
        <authorList>
            <person name="Cui H."/>
            <person name="Shi X."/>
        </authorList>
    </citation>
    <scope>NUCLEOTIDE SEQUENCE [LARGE SCALE GENOMIC DNA]</scope>
    <source>
        <strain evidence="7 8">Gai3-2</strain>
    </source>
</reference>
<keyword evidence="4 5" id="KW-0472">Membrane</keyword>
<accession>A0A7D5KNZ1</accession>
<dbReference type="Pfam" id="PF07690">
    <property type="entry name" value="MFS_1"/>
    <property type="match status" value="1"/>
</dbReference>
<evidence type="ECO:0000313" key="7">
    <source>
        <dbReference type="EMBL" id="QLG28942.1"/>
    </source>
</evidence>
<dbReference type="InterPro" id="IPR011701">
    <property type="entry name" value="MFS"/>
</dbReference>
<dbReference type="SUPFAM" id="SSF103473">
    <property type="entry name" value="MFS general substrate transporter"/>
    <property type="match status" value="1"/>
</dbReference>
<evidence type="ECO:0000256" key="5">
    <source>
        <dbReference type="SAM" id="Phobius"/>
    </source>
</evidence>
<feature type="transmembrane region" description="Helical" evidence="5">
    <location>
        <begin position="62"/>
        <end position="83"/>
    </location>
</feature>
<dbReference type="PROSITE" id="PS50850">
    <property type="entry name" value="MFS"/>
    <property type="match status" value="1"/>
</dbReference>
<dbReference type="InterPro" id="IPR005829">
    <property type="entry name" value="Sugar_transporter_CS"/>
</dbReference>
<proteinExistence type="predicted"/>
<evidence type="ECO:0000256" key="4">
    <source>
        <dbReference type="ARBA" id="ARBA00023136"/>
    </source>
</evidence>
<name>A0A7D5KNZ1_9EURY</name>
<dbReference type="GO" id="GO:0016020">
    <property type="term" value="C:membrane"/>
    <property type="evidence" value="ECO:0007669"/>
    <property type="project" value="UniProtKB-SubCell"/>
</dbReference>
<dbReference type="RefSeq" id="WP_179170516.1">
    <property type="nucleotide sequence ID" value="NZ_CP058529.1"/>
</dbReference>
<gene>
    <name evidence="7" type="ORF">HUG10_15960</name>
</gene>
<protein>
    <submittedName>
        <fullName evidence="7">MFS transporter</fullName>
    </submittedName>
</protein>
<sequence>MLAYSSYAAVHPIFAVYLESLTHSESLIGAAFGAFTFAAVVARPVAGWLLDRVGRRGVQAIAAIALAGATLSFAWATVIWVAIGLRVLHGLT</sequence>
<dbReference type="InterPro" id="IPR052714">
    <property type="entry name" value="MFS_Exporter"/>
</dbReference>
<dbReference type="PROSITE" id="PS00216">
    <property type="entry name" value="SUGAR_TRANSPORT_1"/>
    <property type="match status" value="1"/>
</dbReference>
<dbReference type="EMBL" id="CP058529">
    <property type="protein sequence ID" value="QLG28942.1"/>
    <property type="molecule type" value="Genomic_DNA"/>
</dbReference>